<dbReference type="Proteomes" id="UP000198669">
    <property type="component" value="Unassembled WGS sequence"/>
</dbReference>
<dbReference type="PANTHER" id="PTHR43080">
    <property type="entry name" value="CBS DOMAIN-CONTAINING PROTEIN CBSX3, MITOCHONDRIAL"/>
    <property type="match status" value="1"/>
</dbReference>
<dbReference type="InterPro" id="IPR017158">
    <property type="entry name" value="Tscrpt-reg_CBS-contain_prd"/>
</dbReference>
<dbReference type="STRING" id="2177.BHR79_07910"/>
<dbReference type="RefSeq" id="WP_072561837.1">
    <property type="nucleotide sequence ID" value="NZ_CP017921.1"/>
</dbReference>
<dbReference type="InterPro" id="IPR051257">
    <property type="entry name" value="Diverse_CBS-Domain"/>
</dbReference>
<dbReference type="PROSITE" id="PS51371">
    <property type="entry name" value="CBS"/>
    <property type="match status" value="1"/>
</dbReference>
<name>A0A1L3Q3Q5_9EURY</name>
<dbReference type="OrthoDB" id="30763at2157"/>
<dbReference type="PANTHER" id="PTHR43080:SF4">
    <property type="entry name" value="CRO-LIKE PROTEIN"/>
    <property type="match status" value="1"/>
</dbReference>
<proteinExistence type="predicted"/>
<dbReference type="PROSITE" id="PS50943">
    <property type="entry name" value="HTH_CROC1"/>
    <property type="match status" value="1"/>
</dbReference>
<dbReference type="KEGG" id="mhaz:BHR79_07910"/>
<evidence type="ECO:0000256" key="4">
    <source>
        <dbReference type="PROSITE-ProRule" id="PRU00703"/>
    </source>
</evidence>
<dbReference type="Gene3D" id="3.10.580.10">
    <property type="entry name" value="CBS-domain"/>
    <property type="match status" value="1"/>
</dbReference>
<feature type="domain" description="CBS" evidence="6">
    <location>
        <begin position="70"/>
        <end position="126"/>
    </location>
</feature>
<dbReference type="InterPro" id="IPR001387">
    <property type="entry name" value="Cro/C1-type_HTH"/>
</dbReference>
<keyword evidence="1" id="KW-0028">Amino-acid biosynthesis</keyword>
<dbReference type="EMBL" id="CP017921">
    <property type="protein sequence ID" value="APH39411.1"/>
    <property type="molecule type" value="Genomic_DNA"/>
</dbReference>
<organism evidence="7 10">
    <name type="scientific">Methanohalophilus halophilus</name>
    <dbReference type="NCBI Taxonomy" id="2177"/>
    <lineage>
        <taxon>Archaea</taxon>
        <taxon>Methanobacteriati</taxon>
        <taxon>Methanobacteriota</taxon>
        <taxon>Stenosarchaea group</taxon>
        <taxon>Methanomicrobia</taxon>
        <taxon>Methanosarcinales</taxon>
        <taxon>Methanosarcinaceae</taxon>
        <taxon>Methanohalophilus</taxon>
    </lineage>
</organism>
<dbReference type="InterPro" id="IPR010982">
    <property type="entry name" value="Lambda_DNA-bd_dom_sf"/>
</dbReference>
<gene>
    <name evidence="7" type="ORF">BHR79_07910</name>
    <name evidence="8" type="ORF">EFE40_09120</name>
    <name evidence="9" type="ORF">SAMN04515625_1960</name>
</gene>
<reference evidence="9 11" key="2">
    <citation type="submission" date="2016-10" db="EMBL/GenBank/DDBJ databases">
        <authorList>
            <person name="de Groot N.N."/>
        </authorList>
    </citation>
    <scope>NUCLEOTIDE SEQUENCE [LARGE SCALE GENOMIC DNA]</scope>
    <source>
        <strain evidence="9 11">Z-7982</strain>
    </source>
</reference>
<dbReference type="SMART" id="SM00530">
    <property type="entry name" value="HTH_XRE"/>
    <property type="match status" value="1"/>
</dbReference>
<keyword evidence="10" id="KW-1185">Reference proteome</keyword>
<dbReference type="SMART" id="SM00116">
    <property type="entry name" value="CBS"/>
    <property type="match status" value="2"/>
</dbReference>
<dbReference type="CDD" id="cd00093">
    <property type="entry name" value="HTH_XRE"/>
    <property type="match status" value="1"/>
</dbReference>
<dbReference type="PIRSF" id="PIRSF037253">
    <property type="entry name" value="HTH_CBS_prd"/>
    <property type="match status" value="1"/>
</dbReference>
<feature type="domain" description="HTH cro/C1-type" evidence="5">
    <location>
        <begin position="9"/>
        <end position="63"/>
    </location>
</feature>
<accession>A0A1L3Q3Q5</accession>
<dbReference type="Gene3D" id="1.10.260.40">
    <property type="entry name" value="lambda repressor-like DNA-binding domains"/>
    <property type="match status" value="1"/>
</dbReference>
<dbReference type="EMBL" id="FNMU01000007">
    <property type="protein sequence ID" value="SDW96544.1"/>
    <property type="molecule type" value="Genomic_DNA"/>
</dbReference>
<reference evidence="8 12" key="3">
    <citation type="submission" date="2018-10" db="EMBL/GenBank/DDBJ databases">
        <title>Cultivation of a novel Methanohalophilus strain from Kebrit Deep of the Red Sea and a genomic comparison of members of the genus Methanohalophilus.</title>
        <authorList>
            <person name="Guan Y."/>
            <person name="Ngugi D.K."/>
            <person name="Stingl U."/>
        </authorList>
    </citation>
    <scope>NUCLEOTIDE SEQUENCE [LARGE SCALE GENOMIC DNA]</scope>
    <source>
        <strain evidence="8 12">DSM 3094</strain>
    </source>
</reference>
<evidence type="ECO:0000259" key="5">
    <source>
        <dbReference type="PROSITE" id="PS50943"/>
    </source>
</evidence>
<evidence type="ECO:0000313" key="7">
    <source>
        <dbReference type="EMBL" id="APH39411.1"/>
    </source>
</evidence>
<keyword evidence="3" id="KW-0486">Methionine biosynthesis</keyword>
<dbReference type="Proteomes" id="UP000267921">
    <property type="component" value="Unassembled WGS sequence"/>
</dbReference>
<reference evidence="7 10" key="1">
    <citation type="submission" date="2016-10" db="EMBL/GenBank/DDBJ databases">
        <title>Methanohalophilus halophilus.</title>
        <authorList>
            <person name="L'haridon S."/>
        </authorList>
    </citation>
    <scope>NUCLEOTIDE SEQUENCE [LARGE SCALE GENOMIC DNA]</scope>
    <source>
        <strain evidence="7 10">Z-7982</strain>
    </source>
</reference>
<dbReference type="SUPFAM" id="SSF54631">
    <property type="entry name" value="CBS-domain pair"/>
    <property type="match status" value="1"/>
</dbReference>
<evidence type="ECO:0000256" key="2">
    <source>
        <dbReference type="ARBA" id="ARBA00023122"/>
    </source>
</evidence>
<dbReference type="InterPro" id="IPR046342">
    <property type="entry name" value="CBS_dom_sf"/>
</dbReference>
<keyword evidence="2 4" id="KW-0129">CBS domain</keyword>
<dbReference type="InterPro" id="IPR000644">
    <property type="entry name" value="CBS_dom"/>
</dbReference>
<evidence type="ECO:0000313" key="10">
    <source>
        <dbReference type="Proteomes" id="UP000186879"/>
    </source>
</evidence>
<evidence type="ECO:0000313" key="9">
    <source>
        <dbReference type="EMBL" id="SDW96544.1"/>
    </source>
</evidence>
<dbReference type="Pfam" id="PF00571">
    <property type="entry name" value="CBS"/>
    <property type="match status" value="2"/>
</dbReference>
<dbReference type="GO" id="GO:0003677">
    <property type="term" value="F:DNA binding"/>
    <property type="evidence" value="ECO:0007669"/>
    <property type="project" value="InterPro"/>
</dbReference>
<protein>
    <submittedName>
        <fullName evidence="8">CBS domain-containing protein</fullName>
    </submittedName>
    <submittedName>
        <fullName evidence="7 9">Transcriptional regulator</fullName>
    </submittedName>
</protein>
<dbReference type="EMBL" id="RJJG01000007">
    <property type="protein sequence ID" value="RNI07699.1"/>
    <property type="molecule type" value="Genomic_DNA"/>
</dbReference>
<sequence length="185" mass="20116">MILPTAQSIKQQRIELGLTQSGLAKRAGVSQPLIARIEAGDVDPRLSTLRKIFDAFDQSEKEKICVRNIMHTLVVFVSSDESVDHAVSIMQEHGYSQVPVIDNGVPVGSISEDTFVKSMAENKTAMISKMKVGDMMGESFPAVSPEADIGIVSTLLERYPAVLVLEKGVAIGFITKHDIIKLLHG</sequence>
<evidence type="ECO:0000313" key="12">
    <source>
        <dbReference type="Proteomes" id="UP000267921"/>
    </source>
</evidence>
<dbReference type="GeneID" id="30583684"/>
<evidence type="ECO:0000313" key="11">
    <source>
        <dbReference type="Proteomes" id="UP000198669"/>
    </source>
</evidence>
<evidence type="ECO:0000256" key="1">
    <source>
        <dbReference type="ARBA" id="ARBA00022605"/>
    </source>
</evidence>
<dbReference type="Proteomes" id="UP000186879">
    <property type="component" value="Chromosome"/>
</dbReference>
<evidence type="ECO:0000313" key="8">
    <source>
        <dbReference type="EMBL" id="RNI07699.1"/>
    </source>
</evidence>
<dbReference type="AlphaFoldDB" id="A0A1L3Q3Q5"/>
<dbReference type="Pfam" id="PF01381">
    <property type="entry name" value="HTH_3"/>
    <property type="match status" value="1"/>
</dbReference>
<dbReference type="SUPFAM" id="SSF47413">
    <property type="entry name" value="lambda repressor-like DNA-binding domains"/>
    <property type="match status" value="1"/>
</dbReference>
<evidence type="ECO:0000259" key="6">
    <source>
        <dbReference type="PROSITE" id="PS51371"/>
    </source>
</evidence>
<evidence type="ECO:0000256" key="3">
    <source>
        <dbReference type="ARBA" id="ARBA00023167"/>
    </source>
</evidence>
<dbReference type="GO" id="GO:0009086">
    <property type="term" value="P:methionine biosynthetic process"/>
    <property type="evidence" value="ECO:0007669"/>
    <property type="project" value="UniProtKB-KW"/>
</dbReference>